<evidence type="ECO:0000313" key="2">
    <source>
        <dbReference type="EMBL" id="OGY12055.1"/>
    </source>
</evidence>
<dbReference type="AlphaFoldDB" id="A0A1G1V9G8"/>
<name>A0A1G1V9G8_9BACT</name>
<dbReference type="InterPro" id="IPR000086">
    <property type="entry name" value="NUDIX_hydrolase_dom"/>
</dbReference>
<dbReference type="STRING" id="1797517.A3F61_03390"/>
<comment type="caution">
    <text evidence="2">The sequence shown here is derived from an EMBL/GenBank/DDBJ whole genome shotgun (WGS) entry which is preliminary data.</text>
</comment>
<dbReference type="PROSITE" id="PS51462">
    <property type="entry name" value="NUDIX"/>
    <property type="match status" value="1"/>
</dbReference>
<reference evidence="2 3" key="1">
    <citation type="journal article" date="2016" name="Nat. Commun.">
        <title>Thousands of microbial genomes shed light on interconnected biogeochemical processes in an aquifer system.</title>
        <authorList>
            <person name="Anantharaman K."/>
            <person name="Brown C.T."/>
            <person name="Hug L.A."/>
            <person name="Sharon I."/>
            <person name="Castelle C.J."/>
            <person name="Probst A.J."/>
            <person name="Thomas B.C."/>
            <person name="Singh A."/>
            <person name="Wilkins M.J."/>
            <person name="Karaoz U."/>
            <person name="Brodie E.L."/>
            <person name="Williams K.H."/>
            <person name="Hubbard S.S."/>
            <person name="Banfield J.F."/>
        </authorList>
    </citation>
    <scope>NUCLEOTIDE SEQUENCE [LARGE SCALE GENOMIC DNA]</scope>
</reference>
<dbReference type="Gene3D" id="3.90.79.10">
    <property type="entry name" value="Nucleoside Triphosphate Pyrophosphohydrolase"/>
    <property type="match status" value="1"/>
</dbReference>
<dbReference type="SUPFAM" id="SSF55811">
    <property type="entry name" value="Nudix"/>
    <property type="match status" value="1"/>
</dbReference>
<sequence length="176" mass="20139">MLHFTKINGKHTNMDLHQISVTAIIFKGDKFLITKRAAHKKVHPNRWTVPGGKITVDDYKNTPQSVPSAWYYPFENGLRREIKEESGLEIKDIQFLIDMVLSAGDVPILVLSYYAEYVSGEVKIDEDTVEFAWVTVAEAGKYDLIEGIYEEIVMADKILKGADPRTVKFEPRTYDR</sequence>
<gene>
    <name evidence="2" type="ORF">A3F61_03390</name>
</gene>
<proteinExistence type="predicted"/>
<feature type="domain" description="Nudix hydrolase" evidence="1">
    <location>
        <begin position="16"/>
        <end position="160"/>
    </location>
</feature>
<evidence type="ECO:0000313" key="3">
    <source>
        <dbReference type="Proteomes" id="UP000178272"/>
    </source>
</evidence>
<protein>
    <recommendedName>
        <fullName evidence="1">Nudix hydrolase domain-containing protein</fullName>
    </recommendedName>
</protein>
<evidence type="ECO:0000259" key="1">
    <source>
        <dbReference type="PROSITE" id="PS51462"/>
    </source>
</evidence>
<dbReference type="Proteomes" id="UP000178272">
    <property type="component" value="Unassembled WGS sequence"/>
</dbReference>
<organism evidence="2 3">
    <name type="scientific">Candidatus Blackburnbacteria bacterium RIFCSPHIGHO2_12_FULL_41_13b</name>
    <dbReference type="NCBI Taxonomy" id="1797517"/>
    <lineage>
        <taxon>Bacteria</taxon>
        <taxon>Candidatus Blackburniibacteriota</taxon>
    </lineage>
</organism>
<accession>A0A1G1V9G8</accession>
<dbReference type="EMBL" id="MHCA01000027">
    <property type="protein sequence ID" value="OGY12055.1"/>
    <property type="molecule type" value="Genomic_DNA"/>
</dbReference>
<dbReference type="InterPro" id="IPR015797">
    <property type="entry name" value="NUDIX_hydrolase-like_dom_sf"/>
</dbReference>